<dbReference type="InterPro" id="IPR013785">
    <property type="entry name" value="Aldolase_TIM"/>
</dbReference>
<gene>
    <name evidence="12" type="ORF">ACFO0A_12535</name>
</gene>
<keyword evidence="4" id="KW-0285">Flavoprotein</keyword>
<dbReference type="InterPro" id="IPR036188">
    <property type="entry name" value="FAD/NAD-bd_sf"/>
</dbReference>
<feature type="domain" description="FAD/NAD(P)-binding" evidence="11">
    <location>
        <begin position="380"/>
        <end position="624"/>
    </location>
</feature>
<protein>
    <submittedName>
        <fullName evidence="12">FAD-dependent oxidoreductase</fullName>
    </submittedName>
</protein>
<evidence type="ECO:0000256" key="1">
    <source>
        <dbReference type="ARBA" id="ARBA00001917"/>
    </source>
</evidence>
<accession>A0ABV8RRH1</accession>
<comment type="cofactor">
    <cofactor evidence="2">
        <name>[4Fe-4S] cluster</name>
        <dbReference type="ChEBI" id="CHEBI:49883"/>
    </cofactor>
</comment>
<reference evidence="13" key="1">
    <citation type="journal article" date="2019" name="Int. J. Syst. Evol. Microbiol.">
        <title>The Global Catalogue of Microorganisms (GCM) 10K type strain sequencing project: providing services to taxonomists for standard genome sequencing and annotation.</title>
        <authorList>
            <consortium name="The Broad Institute Genomics Platform"/>
            <consortium name="The Broad Institute Genome Sequencing Center for Infectious Disease"/>
            <person name="Wu L."/>
            <person name="Ma J."/>
        </authorList>
    </citation>
    <scope>NUCLEOTIDE SEQUENCE [LARGE SCALE GENOMIC DNA]</scope>
    <source>
        <strain evidence="13">CGMCC 1.12989</strain>
    </source>
</reference>
<comment type="caution">
    <text evidence="12">The sequence shown here is derived from an EMBL/GenBank/DDBJ whole genome shotgun (WGS) entry which is preliminary data.</text>
</comment>
<evidence type="ECO:0000256" key="4">
    <source>
        <dbReference type="ARBA" id="ARBA00022630"/>
    </source>
</evidence>
<evidence type="ECO:0000313" key="13">
    <source>
        <dbReference type="Proteomes" id="UP001595828"/>
    </source>
</evidence>
<evidence type="ECO:0000256" key="5">
    <source>
        <dbReference type="ARBA" id="ARBA00022643"/>
    </source>
</evidence>
<evidence type="ECO:0000256" key="7">
    <source>
        <dbReference type="ARBA" id="ARBA00023002"/>
    </source>
</evidence>
<evidence type="ECO:0000259" key="11">
    <source>
        <dbReference type="Pfam" id="PF07992"/>
    </source>
</evidence>
<sequence>MAYTHVLTPIRLGPVEVKNRVVRTAHTTMIGGGTVNDALIDYHQRRAIGGVGLSVIEAMAVHPSSVATLNAFDPRLQDAYPPLVERMRPHGMKVFQQLFHAGHNGQSADGGPPWAPSDIPGWANGAPPLAMSKGMIDEVVESYANAARMCADWGLDGVEVHCAHGFLIQQFLSTYANDREDDYGGPIENRARFMLEVLRAVRGALPGSMALGIRVAPDLMPGGVGIDDNLWAAQAAAKEGLADYVSISSATFQTFPKMIGGMHERAGFELETSAPITTKLELPTIVIGRFRTLEEADQVIRAGEGDMVGMVRATIADPDLVAKSQRGEPQSVRPCIACNQGCIGQLLGAPGRMGCAVNPAVGFEATLSDEDALPVIEPHKVLVVGGGPAGMEAARVAARRGHHVVLAEAAPRLGGTISLAARAPTRAGLRDITEWLEQEVYRLGVEVRLSTYMDADDIAAEQADTVILATGASPRMDGVQLSNPGEAITGMDLPHVLSSTDLLAAPDRDFGKHAVVIDDLGHYEAVGAAEFLAARGATVTYLTRHTAFAPLMEPALMNEPALRRMDGAIDVHLRTRAIAIDRESVLAGPTYLPAQSNASRRFRADTVVFVSHNRPNRDLAEALVARGIEARSIGDANTPRYLPAAIREGRIAGLAA</sequence>
<dbReference type="Pfam" id="PF00724">
    <property type="entry name" value="Oxidored_FMN"/>
    <property type="match status" value="1"/>
</dbReference>
<feature type="domain" description="NADH:flavin oxidoreductase/NADH oxidase N-terminal" evidence="10">
    <location>
        <begin position="7"/>
        <end position="329"/>
    </location>
</feature>
<dbReference type="Proteomes" id="UP001595828">
    <property type="component" value="Unassembled WGS sequence"/>
</dbReference>
<keyword evidence="8" id="KW-0408">Iron</keyword>
<dbReference type="Gene3D" id="3.50.50.60">
    <property type="entry name" value="FAD/NAD(P)-binding domain"/>
    <property type="match status" value="1"/>
</dbReference>
<name>A0ABV8RRH1_9SPHN</name>
<evidence type="ECO:0000313" key="12">
    <source>
        <dbReference type="EMBL" id="MFC4295884.1"/>
    </source>
</evidence>
<comment type="similarity">
    <text evidence="3">In the N-terminal section; belongs to the NADH:flavin oxidoreductase/NADH oxidase family.</text>
</comment>
<dbReference type="PANTHER" id="PTHR42917:SF2">
    <property type="entry name" value="2,4-DIENOYL-COA REDUCTASE [(2E)-ENOYL-COA-PRODUCING]"/>
    <property type="match status" value="1"/>
</dbReference>
<dbReference type="InterPro" id="IPR023753">
    <property type="entry name" value="FAD/NAD-binding_dom"/>
</dbReference>
<dbReference type="EMBL" id="JBHSDR010000006">
    <property type="protein sequence ID" value="MFC4295884.1"/>
    <property type="molecule type" value="Genomic_DNA"/>
</dbReference>
<keyword evidence="5" id="KW-0288">FMN</keyword>
<evidence type="ECO:0000256" key="6">
    <source>
        <dbReference type="ARBA" id="ARBA00022723"/>
    </source>
</evidence>
<dbReference type="InterPro" id="IPR001155">
    <property type="entry name" value="OxRdtase_FMN_N"/>
</dbReference>
<keyword evidence="9" id="KW-0411">Iron-sulfur</keyword>
<dbReference type="SUPFAM" id="SSF51395">
    <property type="entry name" value="FMN-linked oxidoreductases"/>
    <property type="match status" value="1"/>
</dbReference>
<dbReference type="Gene3D" id="3.40.50.720">
    <property type="entry name" value="NAD(P)-binding Rossmann-like Domain"/>
    <property type="match status" value="1"/>
</dbReference>
<dbReference type="InterPro" id="IPR051793">
    <property type="entry name" value="NADH:flavin_oxidoreductase"/>
</dbReference>
<dbReference type="SUPFAM" id="SSF51905">
    <property type="entry name" value="FAD/NAD(P)-binding domain"/>
    <property type="match status" value="1"/>
</dbReference>
<evidence type="ECO:0000256" key="9">
    <source>
        <dbReference type="ARBA" id="ARBA00023014"/>
    </source>
</evidence>
<dbReference type="PRINTS" id="PR00411">
    <property type="entry name" value="PNDRDTASEI"/>
</dbReference>
<proteinExistence type="inferred from homology"/>
<evidence type="ECO:0000256" key="3">
    <source>
        <dbReference type="ARBA" id="ARBA00011048"/>
    </source>
</evidence>
<dbReference type="Gene3D" id="3.20.20.70">
    <property type="entry name" value="Aldolase class I"/>
    <property type="match status" value="1"/>
</dbReference>
<evidence type="ECO:0000256" key="2">
    <source>
        <dbReference type="ARBA" id="ARBA00001966"/>
    </source>
</evidence>
<comment type="cofactor">
    <cofactor evidence="1">
        <name>FMN</name>
        <dbReference type="ChEBI" id="CHEBI:58210"/>
    </cofactor>
</comment>
<dbReference type="Pfam" id="PF07992">
    <property type="entry name" value="Pyr_redox_2"/>
    <property type="match status" value="1"/>
</dbReference>
<dbReference type="PRINTS" id="PR00368">
    <property type="entry name" value="FADPNR"/>
</dbReference>
<keyword evidence="13" id="KW-1185">Reference proteome</keyword>
<dbReference type="RefSeq" id="WP_379539346.1">
    <property type="nucleotide sequence ID" value="NZ_JBHSDR010000006.1"/>
</dbReference>
<evidence type="ECO:0000256" key="8">
    <source>
        <dbReference type="ARBA" id="ARBA00023004"/>
    </source>
</evidence>
<organism evidence="12 13">
    <name type="scientific">Novosphingobium tardum</name>
    <dbReference type="NCBI Taxonomy" id="1538021"/>
    <lineage>
        <taxon>Bacteria</taxon>
        <taxon>Pseudomonadati</taxon>
        <taxon>Pseudomonadota</taxon>
        <taxon>Alphaproteobacteria</taxon>
        <taxon>Sphingomonadales</taxon>
        <taxon>Sphingomonadaceae</taxon>
        <taxon>Novosphingobium</taxon>
    </lineage>
</organism>
<keyword evidence="6" id="KW-0479">Metal-binding</keyword>
<keyword evidence="7" id="KW-0560">Oxidoreductase</keyword>
<dbReference type="PANTHER" id="PTHR42917">
    <property type="entry name" value="2,4-DIENOYL-COA REDUCTASE"/>
    <property type="match status" value="1"/>
</dbReference>
<dbReference type="SUPFAM" id="SSF51971">
    <property type="entry name" value="Nucleotide-binding domain"/>
    <property type="match status" value="1"/>
</dbReference>
<evidence type="ECO:0000259" key="10">
    <source>
        <dbReference type="Pfam" id="PF00724"/>
    </source>
</evidence>